<proteinExistence type="predicted"/>
<dbReference type="Proteomes" id="UP001311915">
    <property type="component" value="Unassembled WGS sequence"/>
</dbReference>
<gene>
    <name evidence="1" type="ORF">R3W88_031477</name>
</gene>
<sequence length="217" mass="25381">MNEEVKSVKSRKSTLLSMEDHTVYKELSSDMGDVCDSFMQCTYFKDSNFLPRRKFDITCFENSYVRDFVKYAAEQFGRDHQEIANEVSLGTISTGTDCDSFEKEEGNDPASRDYYSEEFKVFRRERTKEISEKLDKYKELEKGTTCKDIQNLEELYAIANDQRYEGDREGEFKLNVSKSKLKRVKRFSNLDSDVVINISQEALANGKIRFLRMYKPP</sequence>
<reference evidence="1 2" key="1">
    <citation type="submission" date="2023-10" db="EMBL/GenBank/DDBJ databases">
        <title>Genome-Wide Identification Analysis in wild type Solanum Pinnatisectum Reveals Some Genes Defensing Phytophthora Infestans.</title>
        <authorList>
            <person name="Sun C."/>
        </authorList>
    </citation>
    <scope>NUCLEOTIDE SEQUENCE [LARGE SCALE GENOMIC DNA]</scope>
    <source>
        <strain evidence="1">LQN</strain>
        <tissue evidence="1">Leaf</tissue>
    </source>
</reference>
<dbReference type="EMBL" id="JAWPEI010000005">
    <property type="protein sequence ID" value="KAK4726560.1"/>
    <property type="molecule type" value="Genomic_DNA"/>
</dbReference>
<protein>
    <submittedName>
        <fullName evidence="1">Uncharacterized protein</fullName>
    </submittedName>
</protein>
<accession>A0AAV9LQ45</accession>
<evidence type="ECO:0000313" key="1">
    <source>
        <dbReference type="EMBL" id="KAK4726560.1"/>
    </source>
</evidence>
<evidence type="ECO:0000313" key="2">
    <source>
        <dbReference type="Proteomes" id="UP001311915"/>
    </source>
</evidence>
<name>A0AAV9LQ45_9SOLN</name>
<dbReference type="PANTHER" id="PTHR46316">
    <property type="entry name" value="SNF1-RELATED PROTEIN KINASE REGULATORY SUBUNIT BETA-1"/>
    <property type="match status" value="1"/>
</dbReference>
<keyword evidence="2" id="KW-1185">Reference proteome</keyword>
<dbReference type="InterPro" id="IPR043554">
    <property type="entry name" value="KINB"/>
</dbReference>
<dbReference type="AlphaFoldDB" id="A0AAV9LQ45"/>
<comment type="caution">
    <text evidence="1">The sequence shown here is derived from an EMBL/GenBank/DDBJ whole genome shotgun (WGS) entry which is preliminary data.</text>
</comment>
<organism evidence="1 2">
    <name type="scientific">Solanum pinnatisectum</name>
    <name type="common">tansyleaf nightshade</name>
    <dbReference type="NCBI Taxonomy" id="50273"/>
    <lineage>
        <taxon>Eukaryota</taxon>
        <taxon>Viridiplantae</taxon>
        <taxon>Streptophyta</taxon>
        <taxon>Embryophyta</taxon>
        <taxon>Tracheophyta</taxon>
        <taxon>Spermatophyta</taxon>
        <taxon>Magnoliopsida</taxon>
        <taxon>eudicotyledons</taxon>
        <taxon>Gunneridae</taxon>
        <taxon>Pentapetalae</taxon>
        <taxon>asterids</taxon>
        <taxon>lamiids</taxon>
        <taxon>Solanales</taxon>
        <taxon>Solanaceae</taxon>
        <taxon>Solanoideae</taxon>
        <taxon>Solaneae</taxon>
        <taxon>Solanum</taxon>
    </lineage>
</organism>
<dbReference type="PANTHER" id="PTHR46316:SF15">
    <property type="entry name" value="TRANSPOSON MUDR MUDRA"/>
    <property type="match status" value="1"/>
</dbReference>